<dbReference type="Gene3D" id="3.40.50.10090">
    <property type="match status" value="2"/>
</dbReference>
<dbReference type="EMBL" id="LSNE01000020">
    <property type="protein sequence ID" value="KXI26800.1"/>
    <property type="molecule type" value="Genomic_DNA"/>
</dbReference>
<dbReference type="SUPFAM" id="SSF69618">
    <property type="entry name" value="HemD-like"/>
    <property type="match status" value="1"/>
</dbReference>
<comment type="similarity">
    <text evidence="2 9">Belongs to the uroporphyrinogen-III synthase family.</text>
</comment>
<comment type="catalytic activity">
    <reaction evidence="8 9">
        <text>hydroxymethylbilane = uroporphyrinogen III + H2O</text>
        <dbReference type="Rhea" id="RHEA:18965"/>
        <dbReference type="ChEBI" id="CHEBI:15377"/>
        <dbReference type="ChEBI" id="CHEBI:57308"/>
        <dbReference type="ChEBI" id="CHEBI:57845"/>
        <dbReference type="EC" id="4.2.1.75"/>
    </reaction>
</comment>
<reference evidence="12" key="1">
    <citation type="submission" date="2016-02" db="EMBL/GenBank/DDBJ databases">
        <authorList>
            <person name="Schultz-Johansen M."/>
            <person name="Glaring M.A."/>
            <person name="Bech P.K."/>
            <person name="Stougaard P."/>
        </authorList>
    </citation>
    <scope>NUCLEOTIDE SEQUENCE [LARGE SCALE GENOMIC DNA]</scope>
    <source>
        <strain evidence="12">S66</strain>
    </source>
</reference>
<dbReference type="InterPro" id="IPR036108">
    <property type="entry name" value="4pyrrol_syn_uPrphyn_synt_sf"/>
</dbReference>
<dbReference type="AlphaFoldDB" id="A0A148KKJ4"/>
<dbReference type="OrthoDB" id="9787650at2"/>
<dbReference type="InterPro" id="IPR003754">
    <property type="entry name" value="4pyrrol_synth_uPrphyn_synth"/>
</dbReference>
<dbReference type="Pfam" id="PF02602">
    <property type="entry name" value="HEM4"/>
    <property type="match status" value="1"/>
</dbReference>
<dbReference type="EC" id="4.2.1.75" evidence="3 9"/>
<dbReference type="GO" id="GO:0006782">
    <property type="term" value="P:protoporphyrinogen IX biosynthetic process"/>
    <property type="evidence" value="ECO:0007669"/>
    <property type="project" value="UniProtKB-UniRule"/>
</dbReference>
<gene>
    <name evidence="11" type="ORF">AX660_03260</name>
</gene>
<proteinExistence type="inferred from homology"/>
<evidence type="ECO:0000256" key="4">
    <source>
        <dbReference type="ARBA" id="ARBA00023239"/>
    </source>
</evidence>
<dbReference type="InterPro" id="IPR039793">
    <property type="entry name" value="UROS/Hem4"/>
</dbReference>
<name>A0A148KKJ4_9ALTE</name>
<comment type="function">
    <text evidence="6 9">Catalyzes cyclization of the linear tetrapyrrole, hydroxymethylbilane, to the macrocyclic uroporphyrinogen III.</text>
</comment>
<dbReference type="PANTHER" id="PTHR38042:SF1">
    <property type="entry name" value="UROPORPHYRINOGEN-III SYNTHASE, CHLOROPLASTIC"/>
    <property type="match status" value="1"/>
</dbReference>
<dbReference type="UniPathway" id="UPA00251">
    <property type="reaction ID" value="UER00320"/>
</dbReference>
<dbReference type="CDD" id="cd06578">
    <property type="entry name" value="HemD"/>
    <property type="match status" value="1"/>
</dbReference>
<evidence type="ECO:0000256" key="2">
    <source>
        <dbReference type="ARBA" id="ARBA00008133"/>
    </source>
</evidence>
<keyword evidence="12" id="KW-1185">Reference proteome</keyword>
<evidence type="ECO:0000256" key="9">
    <source>
        <dbReference type="RuleBase" id="RU366031"/>
    </source>
</evidence>
<dbReference type="PANTHER" id="PTHR38042">
    <property type="entry name" value="UROPORPHYRINOGEN-III SYNTHASE, CHLOROPLASTIC"/>
    <property type="match status" value="1"/>
</dbReference>
<evidence type="ECO:0000256" key="6">
    <source>
        <dbReference type="ARBA" id="ARBA00037589"/>
    </source>
</evidence>
<evidence type="ECO:0000256" key="1">
    <source>
        <dbReference type="ARBA" id="ARBA00004772"/>
    </source>
</evidence>
<organism evidence="11 12">
    <name type="scientific">Paraglaciecola hydrolytica</name>
    <dbReference type="NCBI Taxonomy" id="1799789"/>
    <lineage>
        <taxon>Bacteria</taxon>
        <taxon>Pseudomonadati</taxon>
        <taxon>Pseudomonadota</taxon>
        <taxon>Gammaproteobacteria</taxon>
        <taxon>Alteromonadales</taxon>
        <taxon>Alteromonadaceae</taxon>
        <taxon>Paraglaciecola</taxon>
    </lineage>
</organism>
<accession>A0A148KKJ4</accession>
<evidence type="ECO:0000313" key="11">
    <source>
        <dbReference type="EMBL" id="KXI26800.1"/>
    </source>
</evidence>
<comment type="caution">
    <text evidence="11">The sequence shown here is derived from an EMBL/GenBank/DDBJ whole genome shotgun (WGS) entry which is preliminary data.</text>
</comment>
<evidence type="ECO:0000256" key="5">
    <source>
        <dbReference type="ARBA" id="ARBA00023244"/>
    </source>
</evidence>
<sequence>MSFLLLRPQAKCHSSVTAFKAAGLDAVACGLIDTQLDPQALATLPQKIASLSANTLVIVTSTVAAQQCVKLAELWPGNQAFFAVGQSTADILQQANFATTVPADARSEGLLALSQLQQVSGKHLVIIKGFGGRELLADTLTARGAQVSEWELYQRVNVANPLSTHQWHEEQIQCIIATSGEVIEAAFNAFSAAWLKTKLWIVVSPRTADIAKQHGVSQINISENASDQALINSAKLMSAAN</sequence>
<dbReference type="GO" id="GO:0006780">
    <property type="term" value="P:uroporphyrinogen III biosynthetic process"/>
    <property type="evidence" value="ECO:0007669"/>
    <property type="project" value="UniProtKB-UniRule"/>
</dbReference>
<keyword evidence="4 9" id="KW-0456">Lyase</keyword>
<dbReference type="Proteomes" id="UP000070299">
    <property type="component" value="Unassembled WGS sequence"/>
</dbReference>
<protein>
    <recommendedName>
        <fullName evidence="7 9">Uroporphyrinogen-III synthase</fullName>
        <ecNumber evidence="3 9">4.2.1.75</ecNumber>
    </recommendedName>
</protein>
<evidence type="ECO:0000256" key="8">
    <source>
        <dbReference type="ARBA" id="ARBA00048617"/>
    </source>
</evidence>
<evidence type="ECO:0000313" key="12">
    <source>
        <dbReference type="Proteomes" id="UP000070299"/>
    </source>
</evidence>
<keyword evidence="5 9" id="KW-0627">Porphyrin biosynthesis</keyword>
<evidence type="ECO:0000259" key="10">
    <source>
        <dbReference type="Pfam" id="PF02602"/>
    </source>
</evidence>
<dbReference type="RefSeq" id="WP_068382260.1">
    <property type="nucleotide sequence ID" value="NZ_LSNE01000020.1"/>
</dbReference>
<comment type="pathway">
    <text evidence="1 9">Porphyrin-containing compound metabolism; protoporphyrin-IX biosynthesis; coproporphyrinogen-III from 5-aminolevulinate: step 3/4.</text>
</comment>
<dbReference type="STRING" id="1799789.AX660_03260"/>
<dbReference type="GO" id="GO:0004852">
    <property type="term" value="F:uroporphyrinogen-III synthase activity"/>
    <property type="evidence" value="ECO:0007669"/>
    <property type="project" value="UniProtKB-UniRule"/>
</dbReference>
<feature type="domain" description="Tetrapyrrole biosynthesis uroporphyrinogen III synthase" evidence="10">
    <location>
        <begin position="16"/>
        <end position="231"/>
    </location>
</feature>
<evidence type="ECO:0000256" key="7">
    <source>
        <dbReference type="ARBA" id="ARBA00040167"/>
    </source>
</evidence>
<evidence type="ECO:0000256" key="3">
    <source>
        <dbReference type="ARBA" id="ARBA00013109"/>
    </source>
</evidence>